<dbReference type="InterPro" id="IPR039793">
    <property type="entry name" value="UROS/Hem4"/>
</dbReference>
<evidence type="ECO:0000256" key="3">
    <source>
        <dbReference type="ARBA" id="ARBA00013109"/>
    </source>
</evidence>
<sequence length="247" mass="27916">MNRTLPLANKRILITRSKEQASYFSRQVQELGGTSLEVPLIQFQFPSNQAELKKEITQNISSFEWIVFTSVNGVKFFYELYQGKLPNKTAAVGKKTKEALLLLGNEVDIIPEKYSAEDLVEMFAQWEPSSILLIQGNLARPILRDELAKLGYNVKQIVVYENRLSIPEEKECTIVKEANIDLYTFTSPSTVHNFIKIFGLPEGPVAAIGPITKQALEKAGIQVDICPQEYTVDGLIQNILQFFTRED</sequence>
<evidence type="ECO:0000256" key="6">
    <source>
        <dbReference type="ARBA" id="ARBA00037589"/>
    </source>
</evidence>
<accession>A0ABN8A584</accession>
<evidence type="ECO:0000256" key="5">
    <source>
        <dbReference type="ARBA" id="ARBA00023244"/>
    </source>
</evidence>
<evidence type="ECO:0000259" key="10">
    <source>
        <dbReference type="Pfam" id="PF02602"/>
    </source>
</evidence>
<comment type="caution">
    <text evidence="11">The sequence shown here is derived from an EMBL/GenBank/DDBJ whole genome shotgun (WGS) entry which is preliminary data.</text>
</comment>
<dbReference type="PANTHER" id="PTHR38042:SF1">
    <property type="entry name" value="UROPORPHYRINOGEN-III SYNTHASE, CHLOROPLASTIC"/>
    <property type="match status" value="1"/>
</dbReference>
<evidence type="ECO:0000313" key="12">
    <source>
        <dbReference type="Proteomes" id="UP000789833"/>
    </source>
</evidence>
<dbReference type="EMBL" id="CAKJTJ010000001">
    <property type="protein sequence ID" value="CAG9619526.1"/>
    <property type="molecule type" value="Genomic_DNA"/>
</dbReference>
<evidence type="ECO:0000256" key="1">
    <source>
        <dbReference type="ARBA" id="ARBA00004772"/>
    </source>
</evidence>
<organism evidence="11 12">
    <name type="scientific">Sutcliffiella rhizosphaerae</name>
    <dbReference type="NCBI Taxonomy" id="2880967"/>
    <lineage>
        <taxon>Bacteria</taxon>
        <taxon>Bacillati</taxon>
        <taxon>Bacillota</taxon>
        <taxon>Bacilli</taxon>
        <taxon>Bacillales</taxon>
        <taxon>Bacillaceae</taxon>
        <taxon>Sutcliffiella</taxon>
    </lineage>
</organism>
<dbReference type="EC" id="4.2.1.75" evidence="3 9"/>
<dbReference type="Pfam" id="PF02602">
    <property type="entry name" value="HEM4"/>
    <property type="match status" value="1"/>
</dbReference>
<dbReference type="InterPro" id="IPR036108">
    <property type="entry name" value="4pyrrol_syn_uPrphyn_synt_sf"/>
</dbReference>
<proteinExistence type="inferred from homology"/>
<protein>
    <recommendedName>
        <fullName evidence="7 9">Uroporphyrinogen-III synthase</fullName>
        <ecNumber evidence="3 9">4.2.1.75</ecNumber>
    </recommendedName>
</protein>
<keyword evidence="5 9" id="KW-0627">Porphyrin biosynthesis</keyword>
<dbReference type="SUPFAM" id="SSF69618">
    <property type="entry name" value="HemD-like"/>
    <property type="match status" value="1"/>
</dbReference>
<reference evidence="11 12" key="1">
    <citation type="submission" date="2021-10" db="EMBL/GenBank/DDBJ databases">
        <authorList>
            <person name="Criscuolo A."/>
        </authorList>
    </citation>
    <scope>NUCLEOTIDE SEQUENCE [LARGE SCALE GENOMIC DNA]</scope>
    <source>
        <strain evidence="12">CIP 111883</strain>
    </source>
</reference>
<dbReference type="CDD" id="cd06578">
    <property type="entry name" value="HemD"/>
    <property type="match status" value="1"/>
</dbReference>
<dbReference type="PANTHER" id="PTHR38042">
    <property type="entry name" value="UROPORPHYRINOGEN-III SYNTHASE, CHLOROPLASTIC"/>
    <property type="match status" value="1"/>
</dbReference>
<comment type="similarity">
    <text evidence="2 9">Belongs to the uroporphyrinogen-III synthase family.</text>
</comment>
<comment type="catalytic activity">
    <reaction evidence="8 9">
        <text>hydroxymethylbilane = uroporphyrinogen III + H2O</text>
        <dbReference type="Rhea" id="RHEA:18965"/>
        <dbReference type="ChEBI" id="CHEBI:15377"/>
        <dbReference type="ChEBI" id="CHEBI:57308"/>
        <dbReference type="ChEBI" id="CHEBI:57845"/>
        <dbReference type="EC" id="4.2.1.75"/>
    </reaction>
</comment>
<evidence type="ECO:0000256" key="9">
    <source>
        <dbReference type="RuleBase" id="RU366031"/>
    </source>
</evidence>
<evidence type="ECO:0000256" key="2">
    <source>
        <dbReference type="ARBA" id="ARBA00008133"/>
    </source>
</evidence>
<comment type="function">
    <text evidence="6 9">Catalyzes cyclization of the linear tetrapyrrole, hydroxymethylbilane, to the macrocyclic uroporphyrinogen III.</text>
</comment>
<keyword evidence="4 9" id="KW-0456">Lyase</keyword>
<dbReference type="Gene3D" id="3.40.50.10090">
    <property type="match status" value="2"/>
</dbReference>
<dbReference type="Proteomes" id="UP000789833">
    <property type="component" value="Unassembled WGS sequence"/>
</dbReference>
<evidence type="ECO:0000256" key="8">
    <source>
        <dbReference type="ARBA" id="ARBA00048617"/>
    </source>
</evidence>
<evidence type="ECO:0000256" key="7">
    <source>
        <dbReference type="ARBA" id="ARBA00040167"/>
    </source>
</evidence>
<name>A0ABN8A584_9BACI</name>
<feature type="domain" description="Tetrapyrrole biosynthesis uroporphyrinogen III synthase" evidence="10">
    <location>
        <begin position="24"/>
        <end position="237"/>
    </location>
</feature>
<evidence type="ECO:0000313" key="11">
    <source>
        <dbReference type="EMBL" id="CAG9619526.1"/>
    </source>
</evidence>
<gene>
    <name evidence="11" type="ORF">BACCIP111883_00293</name>
</gene>
<dbReference type="InterPro" id="IPR003754">
    <property type="entry name" value="4pyrrol_synth_uPrphyn_synth"/>
</dbReference>
<evidence type="ECO:0000256" key="4">
    <source>
        <dbReference type="ARBA" id="ARBA00023239"/>
    </source>
</evidence>
<keyword evidence="12" id="KW-1185">Reference proteome</keyword>
<comment type="pathway">
    <text evidence="1 9">Porphyrin-containing compound metabolism; protoporphyrin-IX biosynthesis; coproporphyrinogen-III from 5-aminolevulinate: step 3/4.</text>
</comment>
<dbReference type="RefSeq" id="WP_230499453.1">
    <property type="nucleotide sequence ID" value="NZ_CAKJTJ010000001.1"/>
</dbReference>